<dbReference type="InterPro" id="IPR036390">
    <property type="entry name" value="WH_DNA-bd_sf"/>
</dbReference>
<evidence type="ECO:0000256" key="5">
    <source>
        <dbReference type="ARBA" id="ARBA00023163"/>
    </source>
</evidence>
<dbReference type="InterPro" id="IPR004839">
    <property type="entry name" value="Aminotransferase_I/II_large"/>
</dbReference>
<evidence type="ECO:0000313" key="7">
    <source>
        <dbReference type="EMBL" id="OAN30107.1"/>
    </source>
</evidence>
<evidence type="ECO:0000313" key="8">
    <source>
        <dbReference type="Proteomes" id="UP000078396"/>
    </source>
</evidence>
<accession>A0A178LJJ1</accession>
<dbReference type="EMBL" id="LWCS01000065">
    <property type="protein sequence ID" value="OAN30107.1"/>
    <property type="molecule type" value="Genomic_DNA"/>
</dbReference>
<keyword evidence="4" id="KW-0238">DNA-binding</keyword>
<dbReference type="InterPro" id="IPR036388">
    <property type="entry name" value="WH-like_DNA-bd_sf"/>
</dbReference>
<dbReference type="AlphaFoldDB" id="A0A178LJJ1"/>
<dbReference type="SMART" id="SM00345">
    <property type="entry name" value="HTH_GNTR"/>
    <property type="match status" value="1"/>
</dbReference>
<name>A0A178LJJ1_MYCIR</name>
<comment type="caution">
    <text evidence="7">The sequence shown here is derived from an EMBL/GenBank/DDBJ whole genome shotgun (WGS) entry which is preliminary data.</text>
</comment>
<evidence type="ECO:0000256" key="3">
    <source>
        <dbReference type="ARBA" id="ARBA00023015"/>
    </source>
</evidence>
<feature type="domain" description="HTH gntR-type" evidence="6">
    <location>
        <begin position="16"/>
        <end position="84"/>
    </location>
</feature>
<keyword evidence="5" id="KW-0804">Transcription</keyword>
<comment type="similarity">
    <text evidence="1">In the C-terminal section; belongs to the class-I pyridoxal-phosphate-dependent aminotransferase family.</text>
</comment>
<keyword evidence="2" id="KW-0663">Pyridoxal phosphate</keyword>
<sequence length="449" mass="47615">MSEYVDAAWLAERLRATSSKDLGQELTRLIDGGELAPGSHLPTIRDFARAAGVSPGTVMTAWSRVRDSGRLHTRRRGGTVVVDPSRPVAASSNGQVDWQHIEISLVTPDSALQPDLGVALGEALLATPDLHSPERAYLSERLRSSIEHTWPFEAAAWNCVGGGSEAVVLATAAAASGGPIGVEEPVSPGYLDILRQLGIEAFGIRADEHGPTVDSVTTALSRGATALIMQPSGAYAMSGALSAGRARELAEAVGPETWVVEDDSAGPLASAEPASLGVHLPDRVLRIRSYCKAFGIDLRTAVLGGSAELIDRTVRLRSFGMASNSRILQNALAHLIDDPDVAHAMTRARGRYRLRRRAALDAFTSAGLHASASPDGFVVWVRVPDETSALINLARQGIVAAAGSKSFVTTTDGLLRFSILQLPEDRDRVVDLAEAVHAAVNSADREYFD</sequence>
<dbReference type="Gene3D" id="3.40.640.10">
    <property type="entry name" value="Type I PLP-dependent aspartate aminotransferase-like (Major domain)"/>
    <property type="match status" value="1"/>
</dbReference>
<evidence type="ECO:0000259" key="6">
    <source>
        <dbReference type="PROSITE" id="PS50949"/>
    </source>
</evidence>
<gene>
    <name evidence="7" type="ORF">A4X20_09555</name>
</gene>
<dbReference type="Gene3D" id="1.10.10.10">
    <property type="entry name" value="Winged helix-like DNA-binding domain superfamily/Winged helix DNA-binding domain"/>
    <property type="match status" value="1"/>
</dbReference>
<dbReference type="GO" id="GO:0003677">
    <property type="term" value="F:DNA binding"/>
    <property type="evidence" value="ECO:0007669"/>
    <property type="project" value="UniProtKB-KW"/>
</dbReference>
<keyword evidence="3" id="KW-0805">Transcription regulation</keyword>
<evidence type="ECO:0000256" key="1">
    <source>
        <dbReference type="ARBA" id="ARBA00005384"/>
    </source>
</evidence>
<dbReference type="PANTHER" id="PTHR46577">
    <property type="entry name" value="HTH-TYPE TRANSCRIPTIONAL REGULATORY PROTEIN GABR"/>
    <property type="match status" value="1"/>
</dbReference>
<dbReference type="Pfam" id="PF00155">
    <property type="entry name" value="Aminotran_1_2"/>
    <property type="match status" value="1"/>
</dbReference>
<dbReference type="InterPro" id="IPR051446">
    <property type="entry name" value="HTH_trans_reg/aminotransferase"/>
</dbReference>
<dbReference type="InterPro" id="IPR015421">
    <property type="entry name" value="PyrdxlP-dep_Trfase_major"/>
</dbReference>
<dbReference type="InterPro" id="IPR000524">
    <property type="entry name" value="Tscrpt_reg_HTH_GntR"/>
</dbReference>
<dbReference type="PANTHER" id="PTHR46577:SF2">
    <property type="entry name" value="TRANSCRIPTIONAL REGULATORY PROTEIN"/>
    <property type="match status" value="1"/>
</dbReference>
<proteinExistence type="inferred from homology"/>
<dbReference type="SUPFAM" id="SSF53383">
    <property type="entry name" value="PLP-dependent transferases"/>
    <property type="match status" value="1"/>
</dbReference>
<organism evidence="7 8">
    <name type="scientific">Mycolicibacterium iranicum</name>
    <name type="common">Mycobacterium iranicum</name>
    <dbReference type="NCBI Taxonomy" id="912594"/>
    <lineage>
        <taxon>Bacteria</taxon>
        <taxon>Bacillati</taxon>
        <taxon>Actinomycetota</taxon>
        <taxon>Actinomycetes</taxon>
        <taxon>Mycobacteriales</taxon>
        <taxon>Mycobacteriaceae</taxon>
        <taxon>Mycolicibacterium</taxon>
    </lineage>
</organism>
<reference evidence="7 8" key="1">
    <citation type="submission" date="2016-04" db="EMBL/GenBank/DDBJ databases">
        <title>Draft Genome Sequences of Staphylococcus capitis Strain H36, S. capitis Strain H65, S. cohnii Strain H62, S. hominis Strain H69, Mycobacterium iranicum Strain H39, Plantibacter sp. Strain H53, Pseudomonas oryzihabitans Strain H72, and Microbacterium sp. Strain H83, isolated from residential settings.</title>
        <authorList>
            <person name="Lymperopoulou D."/>
            <person name="Adams R.I."/>
            <person name="Lindow S."/>
            <person name="Coil D.A."/>
            <person name="Jospin G."/>
            <person name="Eisen J.A."/>
        </authorList>
    </citation>
    <scope>NUCLEOTIDE SEQUENCE [LARGE SCALE GENOMIC DNA]</scope>
    <source>
        <strain evidence="7 8">H39</strain>
    </source>
</reference>
<dbReference type="InterPro" id="IPR015424">
    <property type="entry name" value="PyrdxlP-dep_Trfase"/>
</dbReference>
<dbReference type="SUPFAM" id="SSF46785">
    <property type="entry name" value="Winged helix' DNA-binding domain"/>
    <property type="match status" value="1"/>
</dbReference>
<dbReference type="RefSeq" id="WP_064284883.1">
    <property type="nucleotide sequence ID" value="NZ_LWCS01000065.1"/>
</dbReference>
<evidence type="ECO:0000256" key="4">
    <source>
        <dbReference type="ARBA" id="ARBA00023125"/>
    </source>
</evidence>
<protein>
    <recommendedName>
        <fullName evidence="6">HTH gntR-type domain-containing protein</fullName>
    </recommendedName>
</protein>
<dbReference type="PROSITE" id="PS50949">
    <property type="entry name" value="HTH_GNTR"/>
    <property type="match status" value="1"/>
</dbReference>
<dbReference type="Proteomes" id="UP000078396">
    <property type="component" value="Unassembled WGS sequence"/>
</dbReference>
<dbReference type="GO" id="GO:0003700">
    <property type="term" value="F:DNA-binding transcription factor activity"/>
    <property type="evidence" value="ECO:0007669"/>
    <property type="project" value="InterPro"/>
</dbReference>
<dbReference type="GO" id="GO:0030170">
    <property type="term" value="F:pyridoxal phosphate binding"/>
    <property type="evidence" value="ECO:0007669"/>
    <property type="project" value="InterPro"/>
</dbReference>
<dbReference type="Pfam" id="PF00392">
    <property type="entry name" value="GntR"/>
    <property type="match status" value="1"/>
</dbReference>
<evidence type="ECO:0000256" key="2">
    <source>
        <dbReference type="ARBA" id="ARBA00022898"/>
    </source>
</evidence>